<dbReference type="PRINTS" id="PR00514">
    <property type="entry name" value="5HT1DRECEPTR"/>
</dbReference>
<accession>A0A341D5N8</accession>
<keyword evidence="8" id="KW-1015">Disulfide bond</keyword>
<feature type="transmembrane region" description="Helical" evidence="16">
    <location>
        <begin position="98"/>
        <end position="121"/>
    </location>
</feature>
<dbReference type="Gene3D" id="1.20.1070.10">
    <property type="entry name" value="Rhodopsin 7-helix transmembrane proteins"/>
    <property type="match status" value="1"/>
</dbReference>
<feature type="transmembrane region" description="Helical" evidence="16">
    <location>
        <begin position="218"/>
        <end position="240"/>
    </location>
</feature>
<evidence type="ECO:0000256" key="9">
    <source>
        <dbReference type="ARBA" id="ARBA00023170"/>
    </source>
</evidence>
<sequence>MSRTTVKEVAACVKVCGKREPPTMSPPNQSVEGLLQGAPNRSLNAIETPGAWDPGTLQALKISLAVVLSIITLATVLSNAFVLTTIFLTRKLHTPANYLTGSLAMTDLLGSILVTPISIAYTTTHTWSFGQLLCDIWLSSDITCCTASILHLCVIALDRYWAITDALEYSKRRTAGRAAAMIAIISAISICISIPPLFWRQAKAQEEMSDCLVNTSQISYTIYSTCGAFYFPSVLLIILYGRIYTAARNRILNPPSLYGKRFTTAHLITGSAGSSLCSLNPSLHEGHSHSAGSPLFFNHVKIKLADSVLERQRISAARERKATKTLGIILGAFIICWLPFFVASLVLPICRDSCWIHPALSDFFTWLGYLNSLINPIIYTVFNEDFRQAFQKVIHFGKAS</sequence>
<evidence type="ECO:0000256" key="10">
    <source>
        <dbReference type="ARBA" id="ARBA00023180"/>
    </source>
</evidence>
<evidence type="ECO:0000256" key="3">
    <source>
        <dbReference type="ARBA" id="ARBA00022475"/>
    </source>
</evidence>
<dbReference type="SUPFAM" id="SSF81321">
    <property type="entry name" value="Family A G protein-coupled receptor-like"/>
    <property type="match status" value="1"/>
</dbReference>
<gene>
    <name evidence="19" type="primary">HTR1D</name>
</gene>
<evidence type="ECO:0000256" key="11">
    <source>
        <dbReference type="ARBA" id="ARBA00023224"/>
    </source>
</evidence>
<dbReference type="GO" id="GO:0007268">
    <property type="term" value="P:chemical synaptic transmission"/>
    <property type="evidence" value="ECO:0007669"/>
    <property type="project" value="InterPro"/>
</dbReference>
<evidence type="ECO:0000256" key="6">
    <source>
        <dbReference type="ARBA" id="ARBA00023040"/>
    </source>
</evidence>
<evidence type="ECO:0000313" key="19">
    <source>
        <dbReference type="RefSeq" id="XP_024622346.1"/>
    </source>
</evidence>
<keyword evidence="6 15" id="KW-0297">G-protein coupled receptor</keyword>
<dbReference type="CTD" id="3352"/>
<dbReference type="Proteomes" id="UP000252040">
    <property type="component" value="Unplaced"/>
</dbReference>
<dbReference type="GO" id="GO:0042310">
    <property type="term" value="P:vasoconstriction"/>
    <property type="evidence" value="ECO:0007669"/>
    <property type="project" value="InterPro"/>
</dbReference>
<evidence type="ECO:0000256" key="7">
    <source>
        <dbReference type="ARBA" id="ARBA00023136"/>
    </source>
</evidence>
<evidence type="ECO:0000256" key="15">
    <source>
        <dbReference type="RuleBase" id="RU000688"/>
    </source>
</evidence>
<dbReference type="RefSeq" id="XP_024622346.1">
    <property type="nucleotide sequence ID" value="XM_024766578.1"/>
</dbReference>
<evidence type="ECO:0000256" key="14">
    <source>
        <dbReference type="ARBA" id="ARBA00045543"/>
    </source>
</evidence>
<dbReference type="PRINTS" id="PR00237">
    <property type="entry name" value="GPCRRHODOPSN"/>
</dbReference>
<dbReference type="GO" id="GO:0006939">
    <property type="term" value="P:smooth muscle contraction"/>
    <property type="evidence" value="ECO:0007669"/>
    <property type="project" value="InterPro"/>
</dbReference>
<evidence type="ECO:0000256" key="1">
    <source>
        <dbReference type="ARBA" id="ARBA00004651"/>
    </source>
</evidence>
<dbReference type="PRINTS" id="PR01101">
    <property type="entry name" value="5HTRECEPTOR"/>
</dbReference>
<comment type="function">
    <text evidence="14">G-protein coupled receptor for 5-hydroxytryptamine (serotonin). Also functions as a receptor for ergot alkaloid derivatives, various anxiolytic and antidepressant drugs and other psychoactive substances. Ligand binding causes a conformation change that triggers signaling via guanine nucleotide-binding proteins (G proteins) and modulates the activity of downstream effectors, such as adenylate cyclase. HTR1D is coupled to G(i)/G(o) G alpha proteins and mediates inhibitory neurotransmission by inhibiting adenylate cyclase activity. Regulates the release of 5-hydroxytryptamine in the brain, and thereby affects neural activity. May also play a role in regulating the release of other neurotransmitters. May play a role in vasoconstriction.</text>
</comment>
<comment type="subunit">
    <text evidence="12">Homodimer. Heterodimer with HTR1B.</text>
</comment>
<dbReference type="FunCoup" id="A0A341D5N8">
    <property type="interactions" value="273"/>
</dbReference>
<name>A0A341D5N8_NEOAA</name>
<feature type="transmembrane region" description="Helical" evidence="16">
    <location>
        <begin position="62"/>
        <end position="86"/>
    </location>
</feature>
<keyword evidence="18" id="KW-1185">Reference proteome</keyword>
<dbReference type="PROSITE" id="PS00237">
    <property type="entry name" value="G_PROTEIN_RECEP_F1_1"/>
    <property type="match status" value="1"/>
</dbReference>
<reference evidence="19" key="1">
    <citation type="submission" date="2025-08" db="UniProtKB">
        <authorList>
            <consortium name="RefSeq"/>
        </authorList>
    </citation>
    <scope>IDENTIFICATION</scope>
    <source>
        <tissue evidence="19">Meat</tissue>
    </source>
</reference>
<dbReference type="InterPro" id="IPR002231">
    <property type="entry name" value="5HT_rcpt"/>
</dbReference>
<evidence type="ECO:0000256" key="5">
    <source>
        <dbReference type="ARBA" id="ARBA00022989"/>
    </source>
</evidence>
<dbReference type="GO" id="GO:0005886">
    <property type="term" value="C:plasma membrane"/>
    <property type="evidence" value="ECO:0007669"/>
    <property type="project" value="UniProtKB-SubCell"/>
</dbReference>
<comment type="subcellular location">
    <subcellularLocation>
        <location evidence="1">Cell membrane</location>
        <topology evidence="1">Multi-pass membrane protein</topology>
    </subcellularLocation>
</comment>
<feature type="transmembrane region" description="Helical" evidence="16">
    <location>
        <begin position="326"/>
        <end position="347"/>
    </location>
</feature>
<dbReference type="InParanoid" id="A0A341D5N8"/>
<proteinExistence type="inferred from homology"/>
<keyword evidence="5 16" id="KW-1133">Transmembrane helix</keyword>
<feature type="transmembrane region" description="Helical" evidence="16">
    <location>
        <begin position="363"/>
        <end position="382"/>
    </location>
</feature>
<dbReference type="PANTHER" id="PTHR24248:SF196">
    <property type="entry name" value="5-HYDROXYTRYPTAMINE RECEPTOR 1D"/>
    <property type="match status" value="1"/>
</dbReference>
<comment type="similarity">
    <text evidence="15">Belongs to the G-protein coupled receptor 1 family.</text>
</comment>
<dbReference type="GO" id="GO:0043410">
    <property type="term" value="P:positive regulation of MAPK cascade"/>
    <property type="evidence" value="ECO:0007669"/>
    <property type="project" value="TreeGrafter"/>
</dbReference>
<evidence type="ECO:0000256" key="4">
    <source>
        <dbReference type="ARBA" id="ARBA00022692"/>
    </source>
</evidence>
<dbReference type="KEGG" id="nasi:112414245"/>
<feature type="domain" description="G-protein coupled receptors family 1 profile" evidence="17">
    <location>
        <begin position="78"/>
        <end position="379"/>
    </location>
</feature>
<evidence type="ECO:0000256" key="12">
    <source>
        <dbReference type="ARBA" id="ARBA00025987"/>
    </source>
</evidence>
<evidence type="ECO:0000313" key="18">
    <source>
        <dbReference type="Proteomes" id="UP000252040"/>
    </source>
</evidence>
<dbReference type="InterPro" id="IPR017452">
    <property type="entry name" value="GPCR_Rhodpsn_7TM"/>
</dbReference>
<keyword evidence="11 15" id="KW-0807">Transducer</keyword>
<dbReference type="GeneID" id="112414245"/>
<keyword evidence="7 16" id="KW-0472">Membrane</keyword>
<dbReference type="Pfam" id="PF00001">
    <property type="entry name" value="7tm_1"/>
    <property type="match status" value="1"/>
</dbReference>
<dbReference type="InterPro" id="IPR000505">
    <property type="entry name" value="5HT1D_rcpt"/>
</dbReference>
<dbReference type="PANTHER" id="PTHR24248">
    <property type="entry name" value="ADRENERGIC RECEPTOR-RELATED G-PROTEIN COUPLED RECEPTOR"/>
    <property type="match status" value="1"/>
</dbReference>
<evidence type="ECO:0000256" key="2">
    <source>
        <dbReference type="ARBA" id="ARBA00017604"/>
    </source>
</evidence>
<evidence type="ECO:0000256" key="16">
    <source>
        <dbReference type="SAM" id="Phobius"/>
    </source>
</evidence>
<dbReference type="GO" id="GO:0050795">
    <property type="term" value="P:regulation of behavior"/>
    <property type="evidence" value="ECO:0007669"/>
    <property type="project" value="InterPro"/>
</dbReference>
<keyword evidence="10" id="KW-0325">Glycoprotein</keyword>
<dbReference type="GO" id="GO:0040012">
    <property type="term" value="P:regulation of locomotion"/>
    <property type="evidence" value="ECO:0007669"/>
    <property type="project" value="InterPro"/>
</dbReference>
<evidence type="ECO:0000256" key="8">
    <source>
        <dbReference type="ARBA" id="ARBA00023157"/>
    </source>
</evidence>
<protein>
    <recommendedName>
        <fullName evidence="2">5-hydroxytryptamine receptor 1D</fullName>
    </recommendedName>
    <alternativeName>
        <fullName evidence="13">Serotonin receptor 1D</fullName>
    </alternativeName>
</protein>
<evidence type="ECO:0000256" key="13">
    <source>
        <dbReference type="ARBA" id="ARBA00032309"/>
    </source>
</evidence>
<dbReference type="AlphaFoldDB" id="A0A341D5N8"/>
<keyword evidence="4 15" id="KW-0812">Transmembrane</keyword>
<feature type="transmembrane region" description="Helical" evidence="16">
    <location>
        <begin position="178"/>
        <end position="198"/>
    </location>
</feature>
<dbReference type="GO" id="GO:0004993">
    <property type="term" value="F:G protein-coupled serotonin receptor activity"/>
    <property type="evidence" value="ECO:0007669"/>
    <property type="project" value="InterPro"/>
</dbReference>
<evidence type="ECO:0000259" key="17">
    <source>
        <dbReference type="PROSITE" id="PS50262"/>
    </source>
</evidence>
<dbReference type="GO" id="GO:0045202">
    <property type="term" value="C:synapse"/>
    <property type="evidence" value="ECO:0007669"/>
    <property type="project" value="GOC"/>
</dbReference>
<organism evidence="18 19">
    <name type="scientific">Neophocaena asiaeorientalis asiaeorientalis</name>
    <name type="common">Yangtze finless porpoise</name>
    <name type="synonym">Neophocaena phocaenoides subsp. asiaeorientalis</name>
    <dbReference type="NCBI Taxonomy" id="1706337"/>
    <lineage>
        <taxon>Eukaryota</taxon>
        <taxon>Metazoa</taxon>
        <taxon>Chordata</taxon>
        <taxon>Craniata</taxon>
        <taxon>Vertebrata</taxon>
        <taxon>Euteleostomi</taxon>
        <taxon>Mammalia</taxon>
        <taxon>Eutheria</taxon>
        <taxon>Laurasiatheria</taxon>
        <taxon>Artiodactyla</taxon>
        <taxon>Whippomorpha</taxon>
        <taxon>Cetacea</taxon>
        <taxon>Odontoceti</taxon>
        <taxon>Phocoenidae</taxon>
        <taxon>Neophocaena</taxon>
    </lineage>
</organism>
<dbReference type="PROSITE" id="PS50262">
    <property type="entry name" value="G_PROTEIN_RECEP_F1_2"/>
    <property type="match status" value="1"/>
</dbReference>
<dbReference type="SMART" id="SM01381">
    <property type="entry name" value="7TM_GPCR_Srsx"/>
    <property type="match status" value="1"/>
</dbReference>
<dbReference type="CDD" id="cd15333">
    <property type="entry name" value="7tmA_5-HT1B_1D"/>
    <property type="match status" value="1"/>
</dbReference>
<dbReference type="InterPro" id="IPR000276">
    <property type="entry name" value="GPCR_Rhodpsn"/>
</dbReference>
<keyword evidence="9 15" id="KW-0675">Receptor</keyword>
<dbReference type="GO" id="GO:0071880">
    <property type="term" value="P:adenylate cyclase-activating adrenergic receptor signaling pathway"/>
    <property type="evidence" value="ECO:0007669"/>
    <property type="project" value="TreeGrafter"/>
</dbReference>
<keyword evidence="3" id="KW-1003">Cell membrane</keyword>
<dbReference type="STRING" id="1706337.A0A341D5N8"/>